<dbReference type="AlphaFoldDB" id="A0A4S8LGW4"/>
<organism evidence="1 2">
    <name type="scientific">Dendrothele bispora (strain CBS 962.96)</name>
    <dbReference type="NCBI Taxonomy" id="1314807"/>
    <lineage>
        <taxon>Eukaryota</taxon>
        <taxon>Fungi</taxon>
        <taxon>Dikarya</taxon>
        <taxon>Basidiomycota</taxon>
        <taxon>Agaricomycotina</taxon>
        <taxon>Agaricomycetes</taxon>
        <taxon>Agaricomycetidae</taxon>
        <taxon>Agaricales</taxon>
        <taxon>Agaricales incertae sedis</taxon>
        <taxon>Dendrothele</taxon>
    </lineage>
</organism>
<name>A0A4S8LGW4_DENBC</name>
<evidence type="ECO:0000313" key="1">
    <source>
        <dbReference type="EMBL" id="THU88269.1"/>
    </source>
</evidence>
<sequence>MHNYVPVYQQGEIVSYREVSPQWEQSLTEQIPVTSQDGEVTTVAQIPVTNKDGHIISYQQVPPPKKQPCLIPVHDKNGKLLSFCEEMPKESRKAVGARHESMQNTNGVLNKVLKDVLT</sequence>
<reference evidence="1 2" key="1">
    <citation type="journal article" date="2019" name="Nat. Ecol. Evol.">
        <title>Megaphylogeny resolves global patterns of mushroom evolution.</title>
        <authorList>
            <person name="Varga T."/>
            <person name="Krizsan K."/>
            <person name="Foldi C."/>
            <person name="Dima B."/>
            <person name="Sanchez-Garcia M."/>
            <person name="Sanchez-Ramirez S."/>
            <person name="Szollosi G.J."/>
            <person name="Szarkandi J.G."/>
            <person name="Papp V."/>
            <person name="Albert L."/>
            <person name="Andreopoulos W."/>
            <person name="Angelini C."/>
            <person name="Antonin V."/>
            <person name="Barry K.W."/>
            <person name="Bougher N.L."/>
            <person name="Buchanan P."/>
            <person name="Buyck B."/>
            <person name="Bense V."/>
            <person name="Catcheside P."/>
            <person name="Chovatia M."/>
            <person name="Cooper J."/>
            <person name="Damon W."/>
            <person name="Desjardin D."/>
            <person name="Finy P."/>
            <person name="Geml J."/>
            <person name="Haridas S."/>
            <person name="Hughes K."/>
            <person name="Justo A."/>
            <person name="Karasinski D."/>
            <person name="Kautmanova I."/>
            <person name="Kiss B."/>
            <person name="Kocsube S."/>
            <person name="Kotiranta H."/>
            <person name="LaButti K.M."/>
            <person name="Lechner B.E."/>
            <person name="Liimatainen K."/>
            <person name="Lipzen A."/>
            <person name="Lukacs Z."/>
            <person name="Mihaltcheva S."/>
            <person name="Morgado L.N."/>
            <person name="Niskanen T."/>
            <person name="Noordeloos M.E."/>
            <person name="Ohm R.A."/>
            <person name="Ortiz-Santana B."/>
            <person name="Ovrebo C."/>
            <person name="Racz N."/>
            <person name="Riley R."/>
            <person name="Savchenko A."/>
            <person name="Shiryaev A."/>
            <person name="Soop K."/>
            <person name="Spirin V."/>
            <person name="Szebenyi C."/>
            <person name="Tomsovsky M."/>
            <person name="Tulloss R.E."/>
            <person name="Uehling J."/>
            <person name="Grigoriev I.V."/>
            <person name="Vagvolgyi C."/>
            <person name="Papp T."/>
            <person name="Martin F.M."/>
            <person name="Miettinen O."/>
            <person name="Hibbett D.S."/>
            <person name="Nagy L.G."/>
        </authorList>
    </citation>
    <scope>NUCLEOTIDE SEQUENCE [LARGE SCALE GENOMIC DNA]</scope>
    <source>
        <strain evidence="1 2">CBS 962.96</strain>
    </source>
</reference>
<dbReference type="Proteomes" id="UP000297245">
    <property type="component" value="Unassembled WGS sequence"/>
</dbReference>
<dbReference type="EMBL" id="ML179415">
    <property type="protein sequence ID" value="THU88269.1"/>
    <property type="molecule type" value="Genomic_DNA"/>
</dbReference>
<accession>A0A4S8LGW4</accession>
<proteinExistence type="predicted"/>
<gene>
    <name evidence="1" type="ORF">K435DRAFT_316473</name>
</gene>
<protein>
    <submittedName>
        <fullName evidence="1">Uncharacterized protein</fullName>
    </submittedName>
</protein>
<keyword evidence="2" id="KW-1185">Reference proteome</keyword>
<evidence type="ECO:0000313" key="2">
    <source>
        <dbReference type="Proteomes" id="UP000297245"/>
    </source>
</evidence>